<dbReference type="Pfam" id="PF22725">
    <property type="entry name" value="GFO_IDH_MocA_C3"/>
    <property type="match status" value="1"/>
</dbReference>
<dbReference type="Pfam" id="PF01408">
    <property type="entry name" value="GFO_IDH_MocA"/>
    <property type="match status" value="1"/>
</dbReference>
<sequence>MTGIGLVGCGAISGAYLETISVRPELTLVGCTDLIAERAERVSAAHGVPALDGAELLAHPDVDIVLNLTNPAAHAEVSLAALAAGKHTYVEKPLATDRAEARSVLDSARAAGLRVGVAPDTFLGPGIQTCRDLIDRGVIGEPVGATVAFSCPGHELWHPDPGFYYRRGAGPLYDMGPYYLTAIIVLLGPVRAVRAADRTTHARRTIATGPRAGGAIDVEVPTYVTAILELASGPLVSCLLTFDVTASRLPHIEIHGTDATLEVPDPDKFDGPVRLGTGPTAVWRTVAPLAGLPTGRGTGLADLADAIAAGRPHRTGSEMAYHVLDIMCGIGEAARTGNRVELASRCARPAPVAARGGS</sequence>
<organism evidence="4 5">
    <name type="scientific">Amycolatopsis viridis</name>
    <dbReference type="NCBI Taxonomy" id="185678"/>
    <lineage>
        <taxon>Bacteria</taxon>
        <taxon>Bacillati</taxon>
        <taxon>Actinomycetota</taxon>
        <taxon>Actinomycetes</taxon>
        <taxon>Pseudonocardiales</taxon>
        <taxon>Pseudonocardiaceae</taxon>
        <taxon>Amycolatopsis</taxon>
    </lineage>
</organism>
<name>A0ABX0SSL3_9PSEU</name>
<dbReference type="PANTHER" id="PTHR43818">
    <property type="entry name" value="BCDNA.GH03377"/>
    <property type="match status" value="1"/>
</dbReference>
<feature type="domain" description="GFO/IDH/MocA-like oxidoreductase" evidence="3">
    <location>
        <begin position="127"/>
        <end position="262"/>
    </location>
</feature>
<dbReference type="EMBL" id="JAANOU010000001">
    <property type="protein sequence ID" value="NIH78475.1"/>
    <property type="molecule type" value="Genomic_DNA"/>
</dbReference>
<dbReference type="RefSeq" id="WP_167111083.1">
    <property type="nucleotide sequence ID" value="NZ_JAANOU010000001.1"/>
</dbReference>
<evidence type="ECO:0000313" key="4">
    <source>
        <dbReference type="EMBL" id="NIH78475.1"/>
    </source>
</evidence>
<protein>
    <submittedName>
        <fullName evidence="4">Dehydrogenase</fullName>
    </submittedName>
</protein>
<dbReference type="InterPro" id="IPR050463">
    <property type="entry name" value="Gfo/Idh/MocA_oxidrdct_glycsds"/>
</dbReference>
<dbReference type="InterPro" id="IPR036291">
    <property type="entry name" value="NAD(P)-bd_dom_sf"/>
</dbReference>
<evidence type="ECO:0000313" key="5">
    <source>
        <dbReference type="Proteomes" id="UP000754495"/>
    </source>
</evidence>
<reference evidence="4 5" key="1">
    <citation type="submission" date="2020-03" db="EMBL/GenBank/DDBJ databases">
        <title>Sequencing the genomes of 1000 actinobacteria strains.</title>
        <authorList>
            <person name="Klenk H.-P."/>
        </authorList>
    </citation>
    <scope>NUCLEOTIDE SEQUENCE [LARGE SCALE GENOMIC DNA]</scope>
    <source>
        <strain evidence="4 5">DSM 45668</strain>
    </source>
</reference>
<feature type="domain" description="Gfo/Idh/MocA-like oxidoreductase N-terminal" evidence="2">
    <location>
        <begin position="4"/>
        <end position="117"/>
    </location>
</feature>
<dbReference type="PANTHER" id="PTHR43818:SF11">
    <property type="entry name" value="BCDNA.GH03377"/>
    <property type="match status" value="1"/>
</dbReference>
<keyword evidence="1" id="KW-0560">Oxidoreductase</keyword>
<dbReference type="InterPro" id="IPR000683">
    <property type="entry name" value="Gfo/Idh/MocA-like_OxRdtase_N"/>
</dbReference>
<dbReference type="SUPFAM" id="SSF51735">
    <property type="entry name" value="NAD(P)-binding Rossmann-fold domains"/>
    <property type="match status" value="1"/>
</dbReference>
<comment type="caution">
    <text evidence="4">The sequence shown here is derived from an EMBL/GenBank/DDBJ whole genome shotgun (WGS) entry which is preliminary data.</text>
</comment>
<proteinExistence type="predicted"/>
<dbReference type="Gene3D" id="3.30.360.10">
    <property type="entry name" value="Dihydrodipicolinate Reductase, domain 2"/>
    <property type="match status" value="1"/>
</dbReference>
<evidence type="ECO:0000256" key="1">
    <source>
        <dbReference type="ARBA" id="ARBA00023002"/>
    </source>
</evidence>
<dbReference type="Gene3D" id="3.40.50.720">
    <property type="entry name" value="NAD(P)-binding Rossmann-like Domain"/>
    <property type="match status" value="1"/>
</dbReference>
<dbReference type="SUPFAM" id="SSF55347">
    <property type="entry name" value="Glyceraldehyde-3-phosphate dehydrogenase-like, C-terminal domain"/>
    <property type="match status" value="1"/>
</dbReference>
<dbReference type="Proteomes" id="UP000754495">
    <property type="component" value="Unassembled WGS sequence"/>
</dbReference>
<evidence type="ECO:0000259" key="3">
    <source>
        <dbReference type="Pfam" id="PF22725"/>
    </source>
</evidence>
<keyword evidence="5" id="KW-1185">Reference proteome</keyword>
<dbReference type="InterPro" id="IPR055170">
    <property type="entry name" value="GFO_IDH_MocA-like_dom"/>
</dbReference>
<gene>
    <name evidence="4" type="ORF">FHX46_001005</name>
</gene>
<evidence type="ECO:0000259" key="2">
    <source>
        <dbReference type="Pfam" id="PF01408"/>
    </source>
</evidence>
<accession>A0ABX0SSL3</accession>